<comment type="caution">
    <text evidence="6">The sequence shown here is derived from an EMBL/GenBank/DDBJ whole genome shotgun (WGS) entry which is preliminary data.</text>
</comment>
<dbReference type="Pfam" id="PF00266">
    <property type="entry name" value="Aminotran_5"/>
    <property type="match status" value="1"/>
</dbReference>
<dbReference type="EMBL" id="BAUV01000008">
    <property type="protein sequence ID" value="GAE34419.1"/>
    <property type="molecule type" value="Genomic_DNA"/>
</dbReference>
<dbReference type="STRING" id="1236973.JCM9157_1474"/>
<dbReference type="InterPro" id="IPR020578">
    <property type="entry name" value="Aminotrans_V_PyrdxlP_BS"/>
</dbReference>
<organism evidence="6 7">
    <name type="scientific">Halalkalibacter akibai (strain ATCC 43226 / DSM 21942 / CIP 109018 / JCM 9157 / 1139)</name>
    <name type="common">Bacillus akibai</name>
    <dbReference type="NCBI Taxonomy" id="1236973"/>
    <lineage>
        <taxon>Bacteria</taxon>
        <taxon>Bacillati</taxon>
        <taxon>Bacillota</taxon>
        <taxon>Bacilli</taxon>
        <taxon>Bacillales</taxon>
        <taxon>Bacillaceae</taxon>
        <taxon>Halalkalibacter</taxon>
    </lineage>
</organism>
<protein>
    <submittedName>
        <fullName evidence="6">Cysteine desulfurase</fullName>
    </submittedName>
</protein>
<feature type="domain" description="Aminotransferase class V" evidence="5">
    <location>
        <begin position="23"/>
        <end position="249"/>
    </location>
</feature>
<dbReference type="Proteomes" id="UP000018896">
    <property type="component" value="Unassembled WGS sequence"/>
</dbReference>
<evidence type="ECO:0000313" key="6">
    <source>
        <dbReference type="EMBL" id="GAE34419.1"/>
    </source>
</evidence>
<dbReference type="Gene3D" id="3.40.640.10">
    <property type="entry name" value="Type I PLP-dependent aspartate aminotransferase-like (Major domain)"/>
    <property type="match status" value="1"/>
</dbReference>
<dbReference type="PANTHER" id="PTHR43586:SF4">
    <property type="entry name" value="ISOPENICILLIN N EPIMERASE"/>
    <property type="match status" value="1"/>
</dbReference>
<proteinExistence type="inferred from homology"/>
<dbReference type="SUPFAM" id="SSF53383">
    <property type="entry name" value="PLP-dependent transferases"/>
    <property type="match status" value="1"/>
</dbReference>
<dbReference type="GO" id="GO:0003824">
    <property type="term" value="F:catalytic activity"/>
    <property type="evidence" value="ECO:0007669"/>
    <property type="project" value="UniProtKB-ARBA"/>
</dbReference>
<reference evidence="6 7" key="1">
    <citation type="journal article" date="2014" name="Genome Announc.">
        <title>Draft Genome Sequences of Three Alkaliphilic Bacillus Strains, Bacillus wakoensis JCM 9140T, Bacillus akibai JCM 9157T, and Bacillus hemicellulosilyticus JCM 9152T.</title>
        <authorList>
            <person name="Yuki M."/>
            <person name="Oshima K."/>
            <person name="Suda W."/>
            <person name="Oshida Y."/>
            <person name="Kitamura K."/>
            <person name="Iida T."/>
            <person name="Hattori M."/>
            <person name="Ohkuma M."/>
        </authorList>
    </citation>
    <scope>NUCLEOTIDE SEQUENCE [LARGE SCALE GENOMIC DNA]</scope>
    <source>
        <strain evidence="6 7">JCM 9157</strain>
    </source>
</reference>
<dbReference type="InterPro" id="IPR015422">
    <property type="entry name" value="PyrdxlP-dep_Trfase_small"/>
</dbReference>
<evidence type="ECO:0000313" key="7">
    <source>
        <dbReference type="Proteomes" id="UP000018896"/>
    </source>
</evidence>
<dbReference type="InterPro" id="IPR000192">
    <property type="entry name" value="Aminotrans_V_dom"/>
</dbReference>
<dbReference type="PANTHER" id="PTHR43586">
    <property type="entry name" value="CYSTEINE DESULFURASE"/>
    <property type="match status" value="1"/>
</dbReference>
<evidence type="ECO:0000259" key="5">
    <source>
        <dbReference type="Pfam" id="PF00266"/>
    </source>
</evidence>
<dbReference type="eggNOG" id="COG0520">
    <property type="taxonomic scope" value="Bacteria"/>
</dbReference>
<sequence length="270" mass="29704">MFEQPSFFIYIIIYLRKGTNKMIYFDHAASSYPKPDSVAHAMHEAVSSYSANPGRGGHKLAERARSVINEARKTIASFFNAPSSKHVWFYQNATMALNQALLGFPFEEGDHVVATKFEHNSIIRPLERLVIEKKITVTYVEPNVDGVISVDAMKKAITNKTRMFAISHASNVTGAIVPLREISLLTKEKQIMLLLDASQTAGTISIDIDRDGIDLLALAGHKSLLGPQGTGVLVTKGDFDLRPLIVGGTGGHLSHLFSHYNGLNVMKLEQ</sequence>
<dbReference type="PROSITE" id="PS00595">
    <property type="entry name" value="AA_TRANSFER_CLASS_5"/>
    <property type="match status" value="1"/>
</dbReference>
<name>W4QSZ4_HALA3</name>
<gene>
    <name evidence="6" type="ORF">JCM9157_1474</name>
</gene>
<comment type="cofactor">
    <cofactor evidence="1 4">
        <name>pyridoxal 5'-phosphate</name>
        <dbReference type="ChEBI" id="CHEBI:597326"/>
    </cofactor>
</comment>
<evidence type="ECO:0000256" key="2">
    <source>
        <dbReference type="ARBA" id="ARBA00022898"/>
    </source>
</evidence>
<comment type="similarity">
    <text evidence="3">Belongs to the class-V pyridoxal-phosphate-dependent aminotransferase family.</text>
</comment>
<keyword evidence="7" id="KW-1185">Reference proteome</keyword>
<keyword evidence="2" id="KW-0663">Pyridoxal phosphate</keyword>
<dbReference type="AlphaFoldDB" id="W4QSZ4"/>
<accession>W4QSZ4</accession>
<dbReference type="Gene3D" id="3.90.1150.10">
    <property type="entry name" value="Aspartate Aminotransferase, domain 1"/>
    <property type="match status" value="1"/>
</dbReference>
<evidence type="ECO:0000256" key="4">
    <source>
        <dbReference type="RuleBase" id="RU004504"/>
    </source>
</evidence>
<dbReference type="InterPro" id="IPR015424">
    <property type="entry name" value="PyrdxlP-dep_Trfase"/>
</dbReference>
<evidence type="ECO:0000256" key="3">
    <source>
        <dbReference type="RuleBase" id="RU004075"/>
    </source>
</evidence>
<dbReference type="InterPro" id="IPR015421">
    <property type="entry name" value="PyrdxlP-dep_Trfase_major"/>
</dbReference>
<evidence type="ECO:0000256" key="1">
    <source>
        <dbReference type="ARBA" id="ARBA00001933"/>
    </source>
</evidence>